<evidence type="ECO:0000256" key="9">
    <source>
        <dbReference type="ARBA" id="ARBA00022989"/>
    </source>
</evidence>
<evidence type="ECO:0000256" key="12">
    <source>
        <dbReference type="PIRSR" id="PIRSR006247-1"/>
    </source>
</evidence>
<dbReference type="Pfam" id="PF02386">
    <property type="entry name" value="TrkH"/>
    <property type="match status" value="1"/>
</dbReference>
<dbReference type="GO" id="GO:0046872">
    <property type="term" value="F:metal ion binding"/>
    <property type="evidence" value="ECO:0007669"/>
    <property type="project" value="UniProtKB-KW"/>
</dbReference>
<feature type="transmembrane region" description="Helical" evidence="13">
    <location>
        <begin position="70"/>
        <end position="91"/>
    </location>
</feature>
<dbReference type="InterPro" id="IPR003445">
    <property type="entry name" value="Cat_transpt"/>
</dbReference>
<evidence type="ECO:0000256" key="5">
    <source>
        <dbReference type="ARBA" id="ARBA00022519"/>
    </source>
</evidence>
<comment type="caution">
    <text evidence="14">The sequence shown here is derived from an EMBL/GenBank/DDBJ whole genome shotgun (WGS) entry which is preliminary data.</text>
</comment>
<feature type="binding site" evidence="12">
    <location>
        <position position="315"/>
    </location>
    <ligand>
        <name>K(+)</name>
        <dbReference type="ChEBI" id="CHEBI:29103"/>
    </ligand>
</feature>
<evidence type="ECO:0000256" key="1">
    <source>
        <dbReference type="ARBA" id="ARBA00004429"/>
    </source>
</evidence>
<feature type="binding site" evidence="12">
    <location>
        <position position="111"/>
    </location>
    <ligand>
        <name>K(+)</name>
        <dbReference type="ChEBI" id="CHEBI:29103"/>
    </ligand>
</feature>
<dbReference type="InterPro" id="IPR004772">
    <property type="entry name" value="TrkH"/>
</dbReference>
<feature type="binding site" evidence="12">
    <location>
        <position position="112"/>
    </location>
    <ligand>
        <name>K(+)</name>
        <dbReference type="ChEBI" id="CHEBI:29103"/>
    </ligand>
</feature>
<evidence type="ECO:0000256" key="8">
    <source>
        <dbReference type="ARBA" id="ARBA00022958"/>
    </source>
</evidence>
<feature type="transmembrane region" description="Helical" evidence="13">
    <location>
        <begin position="128"/>
        <end position="150"/>
    </location>
</feature>
<reference evidence="14 15" key="1">
    <citation type="submission" date="2019-05" db="EMBL/GenBank/DDBJ databases">
        <title>The metagenome of a microbial culture collection derived from dairy environment covers the genomic content of the human microbiome.</title>
        <authorList>
            <person name="Roder T."/>
            <person name="Wuthrich D."/>
            <person name="Sattari Z."/>
            <person name="Von Ah U."/>
            <person name="Bar C."/>
            <person name="Ronchi F."/>
            <person name="Macpherson A.J."/>
            <person name="Ganal-Vonarburg S.C."/>
            <person name="Bruggmann R."/>
            <person name="Vergeres G."/>
        </authorList>
    </citation>
    <scope>NUCLEOTIDE SEQUENCE [LARGE SCALE GENOMIC DNA]</scope>
    <source>
        <strain evidence="14 15">FAM 24227</strain>
    </source>
</reference>
<dbReference type="GO" id="GO:0005886">
    <property type="term" value="C:plasma membrane"/>
    <property type="evidence" value="ECO:0007669"/>
    <property type="project" value="UniProtKB-SubCell"/>
</dbReference>
<sequence>MNTQFIRYTLGNILMILAGLMLLPLIVSVIYQESWVNIASFLGTSLVTLVIGFALSRTKLHRRTFYAREGFTIVSLSWFLISFVSAIPFVLSQQIPSFVDAFFEMTSGFTTTGASILLDVEALSHSMLFWRSFSHFVGGMGVLVFALAILPKAESSSVHIMKAEMTGPTFGKLVSKLSSTARILYIIYFTFMMITLVCLYIAGVPFFEAMLLAFGTAGTGGFGVLNGSIAPYDSFTVEMILSIGMIIFSINFNLFYLVYIHQAKRILKSEELRWFLAIIAIAVLLISINLISTSYGVSNAFRDSFFTVASIISTTGYSTALFDHWPLFSQLILILLMFVGGMAGSTAGGLKVSRILLLVKIGWAEIKQTIRPNRVVTIDYEGRRIDSKLANTVLSYLVVYIIIFIVAVLVISLETPNLLSSFSTVAATLNNIGPGLGIVGPSQNFAHFSPFIKIFLSFIMIMGRLEIFPMIILFAPNTWLKRY</sequence>
<evidence type="ECO:0000256" key="3">
    <source>
        <dbReference type="ARBA" id="ARBA00022448"/>
    </source>
</evidence>
<keyword evidence="8 12" id="KW-0630">Potassium</keyword>
<keyword evidence="12" id="KW-0479">Metal-binding</keyword>
<evidence type="ECO:0000256" key="6">
    <source>
        <dbReference type="ARBA" id="ARBA00022538"/>
    </source>
</evidence>
<protein>
    <submittedName>
        <fullName evidence="14">TrkH family potassium uptake protein</fullName>
    </submittedName>
</protein>
<comment type="similarity">
    <text evidence="2">Belongs to the TrkH potassium transport family.</text>
</comment>
<feature type="transmembrane region" description="Helical" evidence="13">
    <location>
        <begin position="183"/>
        <end position="203"/>
    </location>
</feature>
<dbReference type="EMBL" id="VBSP01000001">
    <property type="protein sequence ID" value="TLQ49478.1"/>
    <property type="molecule type" value="Genomic_DNA"/>
</dbReference>
<feature type="binding site" evidence="12">
    <location>
        <position position="431"/>
    </location>
    <ligand>
        <name>K(+)</name>
        <dbReference type="ChEBI" id="CHEBI:29103"/>
    </ligand>
</feature>
<keyword evidence="6" id="KW-0633">Potassium transport</keyword>
<keyword evidence="3" id="KW-0813">Transport</keyword>
<evidence type="ECO:0000256" key="2">
    <source>
        <dbReference type="ARBA" id="ARBA00009137"/>
    </source>
</evidence>
<feature type="transmembrane region" description="Helical" evidence="13">
    <location>
        <begin position="454"/>
        <end position="475"/>
    </location>
</feature>
<proteinExistence type="inferred from homology"/>
<feature type="transmembrane region" description="Helical" evidence="13">
    <location>
        <begin position="239"/>
        <end position="260"/>
    </location>
</feature>
<dbReference type="Proteomes" id="UP000306420">
    <property type="component" value="Unassembled WGS sequence"/>
</dbReference>
<evidence type="ECO:0000256" key="13">
    <source>
        <dbReference type="SAM" id="Phobius"/>
    </source>
</evidence>
<keyword evidence="9 13" id="KW-1133">Transmembrane helix</keyword>
<evidence type="ECO:0000313" key="15">
    <source>
        <dbReference type="Proteomes" id="UP000306420"/>
    </source>
</evidence>
<feature type="transmembrane region" description="Helical" evidence="13">
    <location>
        <begin position="393"/>
        <end position="413"/>
    </location>
</feature>
<feature type="binding site" evidence="12">
    <location>
        <position position="314"/>
    </location>
    <ligand>
        <name>K(+)</name>
        <dbReference type="ChEBI" id="CHEBI:29103"/>
    </ligand>
</feature>
<dbReference type="PANTHER" id="PTHR32024:SF2">
    <property type="entry name" value="TRK SYSTEM POTASSIUM UPTAKE PROTEIN TRKG-RELATED"/>
    <property type="match status" value="1"/>
</dbReference>
<dbReference type="AlphaFoldDB" id="A0A5R9EPN2"/>
<evidence type="ECO:0000313" key="14">
    <source>
        <dbReference type="EMBL" id="TLQ49478.1"/>
    </source>
</evidence>
<feature type="binding site" evidence="12">
    <location>
        <position position="220"/>
    </location>
    <ligand>
        <name>K(+)</name>
        <dbReference type="ChEBI" id="CHEBI:29103"/>
    </ligand>
</feature>
<keyword evidence="11 13" id="KW-0472">Membrane</keyword>
<keyword evidence="5" id="KW-0997">Cell inner membrane</keyword>
<evidence type="ECO:0000256" key="7">
    <source>
        <dbReference type="ARBA" id="ARBA00022692"/>
    </source>
</evidence>
<comment type="subcellular location">
    <subcellularLocation>
        <location evidence="1">Cell inner membrane</location>
        <topology evidence="1">Multi-pass membrane protein</topology>
    </subcellularLocation>
</comment>
<dbReference type="GO" id="GO:0015379">
    <property type="term" value="F:potassium:chloride symporter activity"/>
    <property type="evidence" value="ECO:0007669"/>
    <property type="project" value="InterPro"/>
</dbReference>
<organism evidence="14 15">
    <name type="scientific">Ruoffia tabacinasalis</name>
    <dbReference type="NCBI Taxonomy" id="87458"/>
    <lineage>
        <taxon>Bacteria</taxon>
        <taxon>Bacillati</taxon>
        <taxon>Bacillota</taxon>
        <taxon>Bacilli</taxon>
        <taxon>Lactobacillales</taxon>
        <taxon>Aerococcaceae</taxon>
        <taxon>Ruoffia</taxon>
    </lineage>
</organism>
<feature type="transmembrane region" description="Helical" evidence="13">
    <location>
        <begin position="12"/>
        <end position="32"/>
    </location>
</feature>
<keyword evidence="7 13" id="KW-0812">Transmembrane</keyword>
<dbReference type="RefSeq" id="WP_138403400.1">
    <property type="nucleotide sequence ID" value="NZ_VBSP01000001.1"/>
</dbReference>
<evidence type="ECO:0000256" key="10">
    <source>
        <dbReference type="ARBA" id="ARBA00023065"/>
    </source>
</evidence>
<feature type="transmembrane region" description="Helical" evidence="13">
    <location>
        <begin position="272"/>
        <end position="292"/>
    </location>
</feature>
<accession>A0A5R9EPN2</accession>
<keyword evidence="10" id="KW-0406">Ion transport</keyword>
<gene>
    <name evidence="14" type="ORF">FEZ33_00375</name>
</gene>
<feature type="transmembrane region" description="Helical" evidence="13">
    <location>
        <begin position="328"/>
        <end position="350"/>
    </location>
</feature>
<evidence type="ECO:0000256" key="11">
    <source>
        <dbReference type="ARBA" id="ARBA00023136"/>
    </source>
</evidence>
<feature type="transmembrane region" description="Helical" evidence="13">
    <location>
        <begin position="38"/>
        <end position="58"/>
    </location>
</feature>
<dbReference type="PIRSF" id="PIRSF006247">
    <property type="entry name" value="TrkH"/>
    <property type="match status" value="1"/>
</dbReference>
<dbReference type="OrthoDB" id="9810952at2"/>
<name>A0A5R9EPN2_9LACT</name>
<keyword evidence="4" id="KW-1003">Cell membrane</keyword>
<dbReference type="PANTHER" id="PTHR32024">
    <property type="entry name" value="TRK SYSTEM POTASSIUM UPTAKE PROTEIN TRKG-RELATED"/>
    <property type="match status" value="1"/>
</dbReference>
<evidence type="ECO:0000256" key="4">
    <source>
        <dbReference type="ARBA" id="ARBA00022475"/>
    </source>
</evidence>